<dbReference type="GO" id="GO:0032541">
    <property type="term" value="C:cortical endoplasmic reticulum"/>
    <property type="evidence" value="ECO:0007669"/>
    <property type="project" value="TreeGrafter"/>
</dbReference>
<dbReference type="InterPro" id="IPR007632">
    <property type="entry name" value="Anoctamin"/>
</dbReference>
<feature type="region of interest" description="Disordered" evidence="5">
    <location>
        <begin position="808"/>
        <end position="836"/>
    </location>
</feature>
<name>A0A9P3H980_9FUNG</name>
<evidence type="ECO:0000259" key="8">
    <source>
        <dbReference type="Pfam" id="PF20877"/>
    </source>
</evidence>
<dbReference type="GO" id="GO:0016020">
    <property type="term" value="C:membrane"/>
    <property type="evidence" value="ECO:0007669"/>
    <property type="project" value="UniProtKB-SubCell"/>
</dbReference>
<dbReference type="PANTHER" id="PTHR12308">
    <property type="entry name" value="ANOCTAMIN"/>
    <property type="match status" value="1"/>
</dbReference>
<dbReference type="InterPro" id="IPR049452">
    <property type="entry name" value="Anoctamin_TM"/>
</dbReference>
<evidence type="ECO:0000256" key="2">
    <source>
        <dbReference type="ARBA" id="ARBA00022692"/>
    </source>
</evidence>
<dbReference type="OrthoDB" id="296386at2759"/>
<dbReference type="GO" id="GO:0005254">
    <property type="term" value="F:chloride channel activity"/>
    <property type="evidence" value="ECO:0007669"/>
    <property type="project" value="TreeGrafter"/>
</dbReference>
<dbReference type="Pfam" id="PF20877">
    <property type="entry name" value="Anoctamin_N"/>
    <property type="match status" value="1"/>
</dbReference>
<dbReference type="InterPro" id="IPR049456">
    <property type="entry name" value="Anoctamin_N_fung"/>
</dbReference>
<comment type="caution">
    <text evidence="9">The sequence shown here is derived from an EMBL/GenBank/DDBJ whole genome shotgun (WGS) entry which is preliminary data.</text>
</comment>
<feature type="compositionally biased region" description="Basic residues" evidence="5">
    <location>
        <begin position="73"/>
        <end position="84"/>
    </location>
</feature>
<feature type="compositionally biased region" description="Basic and acidic residues" evidence="5">
    <location>
        <begin position="33"/>
        <end position="43"/>
    </location>
</feature>
<keyword evidence="10" id="KW-1185">Reference proteome</keyword>
<evidence type="ECO:0000259" key="7">
    <source>
        <dbReference type="Pfam" id="PF04547"/>
    </source>
</evidence>
<feature type="transmembrane region" description="Helical" evidence="6">
    <location>
        <begin position="305"/>
        <end position="321"/>
    </location>
</feature>
<feature type="compositionally biased region" description="Low complexity" evidence="5">
    <location>
        <begin position="120"/>
        <end position="138"/>
    </location>
</feature>
<feature type="transmembrane region" description="Helical" evidence="6">
    <location>
        <begin position="327"/>
        <end position="352"/>
    </location>
</feature>
<dbReference type="AlphaFoldDB" id="A0A9P3H980"/>
<organism evidence="9 10">
    <name type="scientific">Entomortierella parvispora</name>
    <dbReference type="NCBI Taxonomy" id="205924"/>
    <lineage>
        <taxon>Eukaryota</taxon>
        <taxon>Fungi</taxon>
        <taxon>Fungi incertae sedis</taxon>
        <taxon>Mucoromycota</taxon>
        <taxon>Mortierellomycotina</taxon>
        <taxon>Mortierellomycetes</taxon>
        <taxon>Mortierellales</taxon>
        <taxon>Mortierellaceae</taxon>
        <taxon>Entomortierella</taxon>
    </lineage>
</organism>
<feature type="transmembrane region" description="Helical" evidence="6">
    <location>
        <begin position="447"/>
        <end position="463"/>
    </location>
</feature>
<reference evidence="9" key="2">
    <citation type="journal article" date="2022" name="Microbiol. Resour. Announc.">
        <title>Whole-Genome Sequence of Entomortierella parvispora E1425, a Mucoromycotan Fungus Associated with Burkholderiaceae-Related Endosymbiotic Bacteria.</title>
        <authorList>
            <person name="Herlambang A."/>
            <person name="Guo Y."/>
            <person name="Takashima Y."/>
            <person name="Narisawa K."/>
            <person name="Ohta H."/>
            <person name="Nishizawa T."/>
        </authorList>
    </citation>
    <scope>NUCLEOTIDE SEQUENCE</scope>
    <source>
        <strain evidence="9">E1425</strain>
    </source>
</reference>
<keyword evidence="4 6" id="KW-0472">Membrane</keyword>
<feature type="region of interest" description="Disordered" evidence="5">
    <location>
        <begin position="1"/>
        <end position="43"/>
    </location>
</feature>
<proteinExistence type="predicted"/>
<evidence type="ECO:0000256" key="1">
    <source>
        <dbReference type="ARBA" id="ARBA00004141"/>
    </source>
</evidence>
<dbReference type="PANTHER" id="PTHR12308:SF73">
    <property type="entry name" value="ANOCTAMIN"/>
    <property type="match status" value="1"/>
</dbReference>
<feature type="transmembrane region" description="Helical" evidence="6">
    <location>
        <begin position="495"/>
        <end position="514"/>
    </location>
</feature>
<dbReference type="EMBL" id="BQFW01000006">
    <property type="protein sequence ID" value="GJJ72406.1"/>
    <property type="molecule type" value="Genomic_DNA"/>
</dbReference>
<dbReference type="Proteomes" id="UP000827284">
    <property type="component" value="Unassembled WGS sequence"/>
</dbReference>
<sequence>MKEARPIRRTNALRIHHSPSSSNASITLADVSSPDKDKDGKEEDHQHLHFYEVHMATTHTLYDPSSSSFSHLHPSRRRHYRNKKRFSENPNSKGRDLYADLVVVFKYKGPPKPSLRRFGSSSSLTDSPPSSTTSSSSPVMSIGERIELEQATMDAYENLLAKLTSVGLRYETRPSGKETILIFIICPWTVLRREVTRHNVHDWLTGVKVADTGEAEQMLQPAKVRDRSLDDLTDSDRLRMVHSLIAGLPSEGGAGIYPGETPFVDSILPLHDWDFNKSWLKSWSTKWFLNQDDLSRIRDHFGEKVAYYFEFLEFYFLWLIIPTALGAIVHLIGSSFSAFYSLCVILWSAVFIESWRRRERELALWWGVKNVTKSESRRPTFKGDSIVTDPVTGEPTPFFSPWKRWGRKMAGFPVVVGGAFALSVVLTIVFGVEVFLEVYYDGYMKEILVYLPTVLYTLAMPYVEELCNSVSKRLTDYENYETHGSYDYHLVQKVFVFKVLNSYLSILLTAYVYIPFGPRVISVLQGYGLPFSTVAIDPKMLQDRLQAFMISNQLTSFFTETIYPWMSRRVVTGAAKIQKEVSEAMHHEIEEEEELEDLKQDPEEVKAFLKSVHDQVDLPEYDVNEDYGEMVEQFGYVSLFSVIWPLTGLCAFINNWIELRSDAAKICFNTRRPIPARTDTIGPWIDNMQHLTWFSSLTNASILYLFRGSLDHGSAIVTGAEAVASSSSPLITLATEVGSNLSLSMMLLCLLASEHAYMGLQWAVRTVLESIPTDAEILVRKKEYGVTRSWLTRLNNVIGTDLSDVAPGIDGEVPETKKNRDRDEETKRKDQDKLLETDMGAQSIHSAFKIC</sequence>
<feature type="transmembrane region" description="Helical" evidence="6">
    <location>
        <begin position="410"/>
        <end position="435"/>
    </location>
</feature>
<dbReference type="Pfam" id="PF04547">
    <property type="entry name" value="Anoctamin"/>
    <property type="match status" value="1"/>
</dbReference>
<evidence type="ECO:0000256" key="4">
    <source>
        <dbReference type="ARBA" id="ARBA00023136"/>
    </source>
</evidence>
<evidence type="ECO:0000256" key="5">
    <source>
        <dbReference type="SAM" id="MobiDB-lite"/>
    </source>
</evidence>
<accession>A0A9P3H980</accession>
<reference evidence="9" key="1">
    <citation type="submission" date="2021-11" db="EMBL/GenBank/DDBJ databases">
        <authorList>
            <person name="Herlambang A."/>
            <person name="Guo Y."/>
            <person name="Takashima Y."/>
            <person name="Nishizawa T."/>
        </authorList>
    </citation>
    <scope>NUCLEOTIDE SEQUENCE</scope>
    <source>
        <strain evidence="9">E1425</strain>
    </source>
</reference>
<feature type="compositionally biased region" description="Basic and acidic residues" evidence="5">
    <location>
        <begin position="814"/>
        <end position="836"/>
    </location>
</feature>
<feature type="domain" description="Anoctamin alpha-beta plait" evidence="8">
    <location>
        <begin position="150"/>
        <end position="261"/>
    </location>
</feature>
<keyword evidence="3 6" id="KW-1133">Transmembrane helix</keyword>
<feature type="domain" description="Anoctamin transmembrane" evidence="7">
    <location>
        <begin position="297"/>
        <end position="781"/>
    </location>
</feature>
<feature type="region of interest" description="Disordered" evidence="5">
    <location>
        <begin position="63"/>
        <end position="92"/>
    </location>
</feature>
<evidence type="ECO:0000313" key="9">
    <source>
        <dbReference type="EMBL" id="GJJ72406.1"/>
    </source>
</evidence>
<evidence type="ECO:0000256" key="6">
    <source>
        <dbReference type="SAM" id="Phobius"/>
    </source>
</evidence>
<evidence type="ECO:0000256" key="3">
    <source>
        <dbReference type="ARBA" id="ARBA00022989"/>
    </source>
</evidence>
<gene>
    <name evidence="9" type="ORF">EMPS_04763</name>
</gene>
<protein>
    <submittedName>
        <fullName evidence="9">Anoctamin-10</fullName>
    </submittedName>
</protein>
<feature type="region of interest" description="Disordered" evidence="5">
    <location>
        <begin position="115"/>
        <end position="141"/>
    </location>
</feature>
<keyword evidence="2 6" id="KW-0812">Transmembrane</keyword>
<comment type="subcellular location">
    <subcellularLocation>
        <location evidence="1">Membrane</location>
        <topology evidence="1">Multi-pass membrane protein</topology>
    </subcellularLocation>
</comment>
<evidence type="ECO:0000313" key="10">
    <source>
        <dbReference type="Proteomes" id="UP000827284"/>
    </source>
</evidence>